<gene>
    <name evidence="1" type="ORF">L1987_45694</name>
</gene>
<dbReference type="Proteomes" id="UP001056120">
    <property type="component" value="Linkage Group LG15"/>
</dbReference>
<reference evidence="1 2" key="2">
    <citation type="journal article" date="2022" name="Mol. Ecol. Resour.">
        <title>The genomes of chicory, endive, great burdock and yacon provide insights into Asteraceae paleo-polyploidization history and plant inulin production.</title>
        <authorList>
            <person name="Fan W."/>
            <person name="Wang S."/>
            <person name="Wang H."/>
            <person name="Wang A."/>
            <person name="Jiang F."/>
            <person name="Liu H."/>
            <person name="Zhao H."/>
            <person name="Xu D."/>
            <person name="Zhang Y."/>
        </authorList>
    </citation>
    <scope>NUCLEOTIDE SEQUENCE [LARGE SCALE GENOMIC DNA]</scope>
    <source>
        <strain evidence="2">cv. Yunnan</strain>
        <tissue evidence="1">Leaves</tissue>
    </source>
</reference>
<comment type="caution">
    <text evidence="1">The sequence shown here is derived from an EMBL/GenBank/DDBJ whole genome shotgun (WGS) entry which is preliminary data.</text>
</comment>
<keyword evidence="2" id="KW-1185">Reference proteome</keyword>
<name>A0ACB9FXG6_9ASTR</name>
<organism evidence="1 2">
    <name type="scientific">Smallanthus sonchifolius</name>
    <dbReference type="NCBI Taxonomy" id="185202"/>
    <lineage>
        <taxon>Eukaryota</taxon>
        <taxon>Viridiplantae</taxon>
        <taxon>Streptophyta</taxon>
        <taxon>Embryophyta</taxon>
        <taxon>Tracheophyta</taxon>
        <taxon>Spermatophyta</taxon>
        <taxon>Magnoliopsida</taxon>
        <taxon>eudicotyledons</taxon>
        <taxon>Gunneridae</taxon>
        <taxon>Pentapetalae</taxon>
        <taxon>asterids</taxon>
        <taxon>campanulids</taxon>
        <taxon>Asterales</taxon>
        <taxon>Asteraceae</taxon>
        <taxon>Asteroideae</taxon>
        <taxon>Heliantheae alliance</taxon>
        <taxon>Millerieae</taxon>
        <taxon>Smallanthus</taxon>
    </lineage>
</organism>
<proteinExistence type="predicted"/>
<accession>A0ACB9FXG6</accession>
<evidence type="ECO:0000313" key="2">
    <source>
        <dbReference type="Proteomes" id="UP001056120"/>
    </source>
</evidence>
<dbReference type="EMBL" id="CM042032">
    <property type="protein sequence ID" value="KAI3775934.1"/>
    <property type="molecule type" value="Genomic_DNA"/>
</dbReference>
<evidence type="ECO:0000313" key="1">
    <source>
        <dbReference type="EMBL" id="KAI3775934.1"/>
    </source>
</evidence>
<sequence length="614" mass="70426">MVKFSTATFEGQALTWWKSNVQDGLGRSECYGMGTLHKRIERYLWGLAPQIQGMVSCSEPTIIQQAIRLAHNLTSQAVRQGLFDKPADNKRKCEGSSSRSFNKPPAQKRKETTRAYIVGQAGNKPRRAYTGTLPKCNRYNFHHNDTCEEARKPGNHNNNAKERAFVIGAGEAKQNPDTVMGTFLLNNHYAYMLFDTGAERSFVSNEFSPLVGIKTTILDNEYTVELADDKFVIVFIDDILIYSRSKEEHAEHLRLILELLKTEKLYAKFSKSFIENFSKIAKPLTALTQKNVKYDWNERTEEAFHLLKQKLCSAPFLALPEGNDDFVVYCDASHQGLGCVLMQREKVIAYASQQLKVHEKNYTTHDLELGAVIRDAQLEALKEENLENEVLRGMEKLFEIKSDDVCYYMDRIWVPKHGNLRDLVMDEAHKSRQKSYADQKRKPVEFQVGDKMLLKVVTWKGVIRFGKRGKLNPRYIGPFEILQRIGPVAYRLNLPEELQNIHNVFHVSNLKKCLYDETLIIPLEEVQIDEQLHFVEEPVEIIDREVKQLKQSLIPIVKEFSEKLSILTMSGQFAVFVDGEYVQTLLSKVMDDTCMPGFAISGNFNFGFHDRCLV</sequence>
<protein>
    <submittedName>
        <fullName evidence="1">Uncharacterized protein</fullName>
    </submittedName>
</protein>
<reference evidence="2" key="1">
    <citation type="journal article" date="2022" name="Mol. Ecol. Resour.">
        <title>The genomes of chicory, endive, great burdock and yacon provide insights into Asteraceae palaeo-polyploidization history and plant inulin production.</title>
        <authorList>
            <person name="Fan W."/>
            <person name="Wang S."/>
            <person name="Wang H."/>
            <person name="Wang A."/>
            <person name="Jiang F."/>
            <person name="Liu H."/>
            <person name="Zhao H."/>
            <person name="Xu D."/>
            <person name="Zhang Y."/>
        </authorList>
    </citation>
    <scope>NUCLEOTIDE SEQUENCE [LARGE SCALE GENOMIC DNA]</scope>
    <source>
        <strain evidence="2">cv. Yunnan</strain>
    </source>
</reference>